<dbReference type="STRING" id="52131.GA0061100_101264"/>
<dbReference type="PANTHER" id="PTHR40254:SF1">
    <property type="entry name" value="BLR0577 PROTEIN"/>
    <property type="match status" value="1"/>
</dbReference>
<accession>A0A1C3TYD0</accession>
<dbReference type="AlphaFoldDB" id="A0A1C3TYD0"/>
<dbReference type="SUPFAM" id="SSF51905">
    <property type="entry name" value="FAD/NAD(P)-binding domain"/>
    <property type="match status" value="1"/>
</dbReference>
<proteinExistence type="predicted"/>
<dbReference type="InterPro" id="IPR036188">
    <property type="entry name" value="FAD/NAD-bd_sf"/>
</dbReference>
<evidence type="ECO:0000259" key="1">
    <source>
        <dbReference type="Pfam" id="PF13454"/>
    </source>
</evidence>
<organism evidence="2 3">
    <name type="scientific">Rhizobium hainanense</name>
    <dbReference type="NCBI Taxonomy" id="52131"/>
    <lineage>
        <taxon>Bacteria</taxon>
        <taxon>Pseudomonadati</taxon>
        <taxon>Pseudomonadota</taxon>
        <taxon>Alphaproteobacteria</taxon>
        <taxon>Hyphomicrobiales</taxon>
        <taxon>Rhizobiaceae</taxon>
        <taxon>Rhizobium/Agrobacterium group</taxon>
        <taxon>Rhizobium</taxon>
    </lineage>
</organism>
<dbReference type="Proteomes" id="UP000186228">
    <property type="component" value="Unassembled WGS sequence"/>
</dbReference>
<reference evidence="3" key="1">
    <citation type="submission" date="2016-08" db="EMBL/GenBank/DDBJ databases">
        <authorList>
            <person name="Varghese N."/>
            <person name="Submissions Spin"/>
        </authorList>
    </citation>
    <scope>NUCLEOTIDE SEQUENCE [LARGE SCALE GENOMIC DNA]</scope>
    <source>
        <strain evidence="3">CCBAU 57015</strain>
    </source>
</reference>
<keyword evidence="3" id="KW-1185">Reference proteome</keyword>
<evidence type="ECO:0000313" key="3">
    <source>
        <dbReference type="Proteomes" id="UP000186228"/>
    </source>
</evidence>
<dbReference type="InterPro" id="IPR052189">
    <property type="entry name" value="L-asp_N-monooxygenase_NS-form"/>
</dbReference>
<protein>
    <submittedName>
        <fullName evidence="2">Uncharacterized NAD(P)/FAD-binding protein YdhS</fullName>
    </submittedName>
</protein>
<evidence type="ECO:0000313" key="2">
    <source>
        <dbReference type="EMBL" id="SCB08115.1"/>
    </source>
</evidence>
<name>A0A1C3TYD0_9HYPH</name>
<dbReference type="Pfam" id="PF13454">
    <property type="entry name" value="NAD_binding_9"/>
    <property type="match status" value="1"/>
</dbReference>
<dbReference type="RefSeq" id="WP_075850820.1">
    <property type="nucleotide sequence ID" value="NZ_FMAC01000001.1"/>
</dbReference>
<feature type="domain" description="FAD-dependent urate hydroxylase HpyO/Asp monooxygenase CreE-like FAD/NAD(P)-binding" evidence="1">
    <location>
        <begin position="24"/>
        <end position="180"/>
    </location>
</feature>
<dbReference type="OrthoDB" id="101972at2"/>
<sequence>MTVQGFFSARTNATAQPYAMPRIAVIGRGFSGMMMAIALMKTVRFPFHLQLFDPNSSVSGGQALASGHSSEILNSRVRDLSVSAGDPDDFNQWLCGNAPFRSAVPAAIPGFLQIFVPKSIFSDYVYQRFSEAFSSRRDVAVQVSSETVFGLRRVRGGRFVVESDGAANAPFDMVVLATGYGITDHEFQASDLVTVPTTVRARRLVSRPHTILLGSGLRVVDRLLQMRESGYTGQITIVSRRGFLPQSHTRNNADPVFPADEMPGKLSEIVRFVRKACSEAEANGQSWQSVMNGLRKHARSLWRALPAGQKQQFNRHLRALYDSHRNRLPEALHVRLNQELAEGNTLLRRGHFIRRTPTGLVLRPAGRQETEQLYADDVIDCRCQAPDLNAPLLRSLIDAGLAVPDELGLGLAVEATGSLEVNGRTTEGLFAIGPLGLGSLPDIDLVPEIVTQAYAAAESVAERFHPQCKAV</sequence>
<dbReference type="PANTHER" id="PTHR40254">
    <property type="entry name" value="BLR0577 PROTEIN"/>
    <property type="match status" value="1"/>
</dbReference>
<gene>
    <name evidence="2" type="ORF">GA0061100_101264</name>
</gene>
<dbReference type="InterPro" id="IPR038732">
    <property type="entry name" value="HpyO/CreE_NAD-binding"/>
</dbReference>
<dbReference type="EMBL" id="FMAC01000001">
    <property type="protein sequence ID" value="SCB08115.1"/>
    <property type="molecule type" value="Genomic_DNA"/>
</dbReference>